<protein>
    <submittedName>
        <fullName evidence="2">Uncharacterized protein</fullName>
    </submittedName>
</protein>
<dbReference type="AlphaFoldDB" id="A0A2N8U7F5"/>
<organism evidence="2 3">
    <name type="scientific">Sporisorium reilianum f. sp. reilianum</name>
    <dbReference type="NCBI Taxonomy" id="72559"/>
    <lineage>
        <taxon>Eukaryota</taxon>
        <taxon>Fungi</taxon>
        <taxon>Dikarya</taxon>
        <taxon>Basidiomycota</taxon>
        <taxon>Ustilaginomycotina</taxon>
        <taxon>Ustilaginomycetes</taxon>
        <taxon>Ustilaginales</taxon>
        <taxon>Ustilaginaceae</taxon>
        <taxon>Sporisorium</taxon>
    </lineage>
</organism>
<feature type="region of interest" description="Disordered" evidence="1">
    <location>
        <begin position="231"/>
        <end position="296"/>
    </location>
</feature>
<feature type="region of interest" description="Disordered" evidence="1">
    <location>
        <begin position="630"/>
        <end position="696"/>
    </location>
</feature>
<proteinExistence type="predicted"/>
<feature type="compositionally biased region" description="Polar residues" evidence="1">
    <location>
        <begin position="521"/>
        <end position="531"/>
    </location>
</feature>
<evidence type="ECO:0000313" key="3">
    <source>
        <dbReference type="Proteomes" id="UP000239563"/>
    </source>
</evidence>
<feature type="region of interest" description="Disordered" evidence="1">
    <location>
        <begin position="507"/>
        <end position="538"/>
    </location>
</feature>
<dbReference type="Proteomes" id="UP000239563">
    <property type="component" value="Chromosome I"/>
</dbReference>
<dbReference type="EMBL" id="LT795054">
    <property type="protein sequence ID" value="SJX60640.1"/>
    <property type="molecule type" value="Genomic_DNA"/>
</dbReference>
<evidence type="ECO:0000313" key="2">
    <source>
        <dbReference type="EMBL" id="SJX60640.1"/>
    </source>
</evidence>
<evidence type="ECO:0000256" key="1">
    <source>
        <dbReference type="SAM" id="MobiDB-lite"/>
    </source>
</evidence>
<feature type="compositionally biased region" description="Basic and acidic residues" evidence="1">
    <location>
        <begin position="343"/>
        <end position="355"/>
    </location>
</feature>
<name>A0A2N8U7F5_9BASI</name>
<feature type="compositionally biased region" description="Low complexity" evidence="1">
    <location>
        <begin position="21"/>
        <end position="43"/>
    </location>
</feature>
<feature type="region of interest" description="Disordered" evidence="1">
    <location>
        <begin position="17"/>
        <end position="156"/>
    </location>
</feature>
<feature type="region of interest" description="Disordered" evidence="1">
    <location>
        <begin position="334"/>
        <end position="411"/>
    </location>
</feature>
<feature type="compositionally biased region" description="Low complexity" evidence="1">
    <location>
        <begin position="231"/>
        <end position="244"/>
    </location>
</feature>
<gene>
    <name evidence="2" type="ORF">SRS1_11868</name>
</gene>
<feature type="compositionally biased region" description="Polar residues" evidence="1">
    <location>
        <begin position="672"/>
        <end position="682"/>
    </location>
</feature>
<reference evidence="2 3" key="1">
    <citation type="submission" date="2017-02" db="EMBL/GenBank/DDBJ databases">
        <authorList>
            <person name="Peterson S.W."/>
        </authorList>
    </citation>
    <scope>NUCLEOTIDE SEQUENCE [LARGE SCALE GENOMIC DNA]</scope>
    <source>
        <strain evidence="2 3">SRS1_H2-8</strain>
    </source>
</reference>
<accession>A0A2N8U7F5</accession>
<feature type="compositionally biased region" description="Polar residues" evidence="1">
    <location>
        <begin position="276"/>
        <end position="293"/>
    </location>
</feature>
<sequence length="750" mass="81714">MSARDVDLEFEKAYQRLFSTSAAPSSGAGRSSSASSEPRAESSQAPHTVDHGLQSLSRTASASRVEKAKQPHGLSALQSVPRKSKVQERPAPVQRERHSLPRSLQSPLDALARHASNSKGKARASTGQLEAEERPAKKAQRSSTATPAPAVPHSGSVPYPGSVAYYPYPTGQPSYQVSAPLIASGSNMTSMPAQAVAWTQPIMSAGPMPAIGYPGFSASVTFSQPQFFASPPQAVPSAVAAPSPDAWSQQYAAPATSYEPQQQQQQQQQQQHRFDTTPSESRTRPHASSSSLSAADENAIARRKWNLEQAALFDSKEHLRRTFREASVFDLQKLKAKQKQQKQQKEAKKQKEPKQPKKQKPQKQQQQQQEPWTPDLADNEPRAPKKRGRPARVRDDDPPQGGIPLVNATDATIRVKTEEGAETLPLNAAAPRSAFDGSLPLASDRGRPYDRESHTLFVHPQLRLRWLARLAIVRAEQQANCGQDANPSFADTSQWARWSNSVYARLPGLGNSASPPRDEASSTQQTHSQSDPAGLFPRDKRHAYVELRKTQHSAKRTASTRICVRRLLRYLAKTAAAVDAFGPHIEKPAVLRDKHRAAKLAKHMLTTARPTALDVRRMWSVWARGAHARSVDKAGGPRRQQGRVSFAAPALGSSEQEGESVAQVKMEPPSPSTTRTWLTSPRTAKVKQEPDSDGIMTPLVPASPALGGASTPLEAGAAQSAAAVHTRAPLFLRRNFRVYRLLGLAHLPLS</sequence>
<feature type="compositionally biased region" description="Low complexity" evidence="1">
    <location>
        <begin position="261"/>
        <end position="271"/>
    </location>
</feature>